<keyword evidence="8" id="KW-0206">Cytoskeleton</keyword>
<feature type="coiled-coil region" evidence="10">
    <location>
        <begin position="815"/>
        <end position="896"/>
    </location>
</feature>
<feature type="domain" description="Kinesin motor" evidence="12">
    <location>
        <begin position="3"/>
        <end position="355"/>
    </location>
</feature>
<dbReference type="GO" id="GO:0005524">
    <property type="term" value="F:ATP binding"/>
    <property type="evidence" value="ECO:0007669"/>
    <property type="project" value="UniProtKB-UniRule"/>
</dbReference>
<keyword evidence="5 9" id="KW-0067">ATP-binding</keyword>
<organism evidence="14 15">
    <name type="scientific">Mizuhopecten yessoensis</name>
    <name type="common">Japanese scallop</name>
    <name type="synonym">Patinopecten yessoensis</name>
    <dbReference type="NCBI Taxonomy" id="6573"/>
    <lineage>
        <taxon>Eukaryota</taxon>
        <taxon>Metazoa</taxon>
        <taxon>Spiralia</taxon>
        <taxon>Lophotrochozoa</taxon>
        <taxon>Mollusca</taxon>
        <taxon>Bivalvia</taxon>
        <taxon>Autobranchia</taxon>
        <taxon>Pteriomorphia</taxon>
        <taxon>Pectinida</taxon>
        <taxon>Pectinoidea</taxon>
        <taxon>Pectinidae</taxon>
        <taxon>Mizuhopecten</taxon>
    </lineage>
</organism>
<feature type="domain" description="PX" evidence="13">
    <location>
        <begin position="1195"/>
        <end position="1328"/>
    </location>
</feature>
<keyword evidence="15" id="KW-1185">Reference proteome</keyword>
<comment type="caution">
    <text evidence="14">The sequence shown here is derived from an EMBL/GenBank/DDBJ whole genome shotgun (WGS) entry which is preliminary data.</text>
</comment>
<dbReference type="SMART" id="SM00129">
    <property type="entry name" value="KISc"/>
    <property type="match status" value="1"/>
</dbReference>
<dbReference type="OrthoDB" id="3176171at2759"/>
<keyword evidence="6 10" id="KW-0175">Coiled coil</keyword>
<comment type="similarity">
    <text evidence="9">Belongs to the TRAFAC class myosin-kinesin ATPase superfamily. Kinesin family.</text>
</comment>
<dbReference type="EMBL" id="NEDP02001506">
    <property type="protein sequence ID" value="OWF53130.1"/>
    <property type="molecule type" value="Genomic_DNA"/>
</dbReference>
<evidence type="ECO:0000256" key="6">
    <source>
        <dbReference type="ARBA" id="ARBA00023054"/>
    </source>
</evidence>
<dbReference type="PROSITE" id="PS50067">
    <property type="entry name" value="KINESIN_MOTOR_2"/>
    <property type="match status" value="1"/>
</dbReference>
<dbReference type="Gene3D" id="3.30.1520.10">
    <property type="entry name" value="Phox-like domain"/>
    <property type="match status" value="1"/>
</dbReference>
<feature type="compositionally biased region" description="Basic and acidic residues" evidence="11">
    <location>
        <begin position="1100"/>
        <end position="1144"/>
    </location>
</feature>
<evidence type="ECO:0000313" key="15">
    <source>
        <dbReference type="Proteomes" id="UP000242188"/>
    </source>
</evidence>
<evidence type="ECO:0000256" key="1">
    <source>
        <dbReference type="ARBA" id="ARBA00004245"/>
    </source>
</evidence>
<evidence type="ECO:0000256" key="10">
    <source>
        <dbReference type="SAM" id="Coils"/>
    </source>
</evidence>
<dbReference type="PANTHER" id="PTHR47117:SF6">
    <property type="entry name" value="KINESIN-LIKE PROTEIN KIF16B"/>
    <property type="match status" value="1"/>
</dbReference>
<keyword evidence="4 9" id="KW-0547">Nucleotide-binding</keyword>
<evidence type="ECO:0000259" key="12">
    <source>
        <dbReference type="PROSITE" id="PS50067"/>
    </source>
</evidence>
<comment type="subcellular location">
    <subcellularLocation>
        <location evidence="1">Cytoplasm</location>
        <location evidence="1">Cytoskeleton</location>
    </subcellularLocation>
</comment>
<evidence type="ECO:0000259" key="13">
    <source>
        <dbReference type="PROSITE" id="PS50195"/>
    </source>
</evidence>
<dbReference type="Pfam" id="PF00225">
    <property type="entry name" value="Kinesin"/>
    <property type="match status" value="1"/>
</dbReference>
<name>A0A210QWK5_MIZYE</name>
<evidence type="ECO:0000256" key="8">
    <source>
        <dbReference type="ARBA" id="ARBA00023212"/>
    </source>
</evidence>
<dbReference type="STRING" id="6573.A0A210QWK5"/>
<dbReference type="InterPro" id="IPR036871">
    <property type="entry name" value="PX_dom_sf"/>
</dbReference>
<feature type="coiled-coil region" evidence="10">
    <location>
        <begin position="603"/>
        <end position="637"/>
    </location>
</feature>
<dbReference type="FunFam" id="2.60.200.20:FF:000005">
    <property type="entry name" value="Kinesin family member 16B"/>
    <property type="match status" value="1"/>
</dbReference>
<dbReference type="InterPro" id="IPR000253">
    <property type="entry name" value="FHA_dom"/>
</dbReference>
<evidence type="ECO:0000256" key="7">
    <source>
        <dbReference type="ARBA" id="ARBA00023175"/>
    </source>
</evidence>
<dbReference type="GO" id="GO:0008017">
    <property type="term" value="F:microtubule binding"/>
    <property type="evidence" value="ECO:0007669"/>
    <property type="project" value="InterPro"/>
</dbReference>
<feature type="region of interest" description="Disordered" evidence="11">
    <location>
        <begin position="1100"/>
        <end position="1186"/>
    </location>
</feature>
<sequence>MTSVKVAVRVRPLNQREKDLESKFIIAMDGKKTTIVNRKVSEMGAEGDHARENMRLKEFTFDHSFWTVLRSDSNYASQEEVFQCLGLDVVASAYDGYNACVFAYGQTGSGKSYSMMGSHDDPGLIPRICQELFSRMTDEDTSYKAEVSYLEIYNEKVRDLLKQSSANKLHSLRVREHPKLGPYVQDLSKHTVDDYEDIKGLMDRGNSIRTTAATNMNDTSSRSHAIFTIVFTQAKFKNDIPCEMSSKIHLVDLAGSERADSSGATGQRLKEGASINKSLVTLGSVISVLAEISEKGGKSGKTFFIPYRDSVLTWLLKDSLGGNSRTIMVATISPADVNYAETLSTLRYANRAKNIINRPTVNEDPNVKLIRDLRDEINRLKTLLGGNIDNISTPKVQEKLHENEARVKVLTEEWAGKWNETQNILQDQTLAIRKEGLGVVLDSTLPHLIGIDDDILSTGIMLYHLKEGSTIVGRPDSEEMPDIEIAGIDVEENHCEIVHKDGEVTLYPLQGAMCSINGSVVADPVKLTQGAVILLGRTNMFRFNHPAEAAKMKQELQSCGLSFSRTSLLGHSMTDLYKSSENLSLLAAGFELEQNNQEDLAKLEDKRLQIGRLEKRHMKADEDRDEAQDSLEKYVQEKQDQLLMMQEQFDEEISIGEKLKILEEKEQFITQQAAAKTQNLDQESEKIRRQHEEQTSQLQALVSRRAELDKLKADTEVEVTAKVKDLMCQKSQVEQKLSADMNELKDMQSKFEIGKSSILDNNNDVKSENLSLEQNKCEFLAQWEKDKEAMTDKWRPPFEMIEVKNQHIEEAWKDLSEHERKHKLREQNLQDMSDEEREKFEHEKHELEMARTLLKEEEERVTREEKELVDDIEKEMDEMELKKKEKLKEIESKKHDVILSSDEELGTMLQRISEKEKVLTSARESVNRIDKELVCCDDKLSEVVDSTTGELEEIGQRQEKLTANMLDEEAVSKTLTDISNKVIEVETDYKKELKTIQSERERLLMNKEATALCEAEENSGERLSEDARLERKMQEIEALRKEMEAGRSDLEEKQRRFEEERNAEMDKIEYEVLKLQEMERQERINALVEQEVKRRMFEEKVERENRRKVERKKEQQDRAEEIQKIKEQHNREVRQLKARLEKISNGKPSKSANSSKSNPYASVMSSDTGQDGTGSPRRHSIEPLGSSLTLSGDLNLLKVTIPTYRLQGYGSDHHYEYEVKVIIGDDSWTIYRRYSRFRQVHQDWKRKIPEINSLVFPPKKLFSRSEKVVAERQKQLELYMQNFLSICQRTPSCSLHSSNNKYLTKQVLCDFETFFKRGLFEVSKHGAT</sequence>
<dbReference type="FunFam" id="3.40.850.10:FF:000021">
    <property type="entry name" value="kinesin-like protein KIF16B isoform X1"/>
    <property type="match status" value="1"/>
</dbReference>
<dbReference type="SUPFAM" id="SSF52540">
    <property type="entry name" value="P-loop containing nucleoside triphosphate hydrolases"/>
    <property type="match status" value="1"/>
</dbReference>
<feature type="region of interest" description="Disordered" evidence="11">
    <location>
        <begin position="673"/>
        <end position="696"/>
    </location>
</feature>
<dbReference type="SUPFAM" id="SSF64268">
    <property type="entry name" value="PX domain"/>
    <property type="match status" value="1"/>
</dbReference>
<evidence type="ECO:0000256" key="9">
    <source>
        <dbReference type="PROSITE-ProRule" id="PRU00283"/>
    </source>
</evidence>
<dbReference type="InterPro" id="IPR019821">
    <property type="entry name" value="Kinesin_motor_CS"/>
</dbReference>
<dbReference type="GO" id="GO:0003777">
    <property type="term" value="F:microtubule motor activity"/>
    <property type="evidence" value="ECO:0007669"/>
    <property type="project" value="InterPro"/>
</dbReference>
<dbReference type="Gene3D" id="3.40.850.10">
    <property type="entry name" value="Kinesin motor domain"/>
    <property type="match status" value="1"/>
</dbReference>
<gene>
    <name evidence="14" type="ORF">KP79_PYT09565</name>
</gene>
<keyword evidence="7 9" id="KW-0505">Motor protein</keyword>
<feature type="compositionally biased region" description="Low complexity" evidence="11">
    <location>
        <begin position="1145"/>
        <end position="1162"/>
    </location>
</feature>
<dbReference type="Gene3D" id="2.60.200.20">
    <property type="match status" value="1"/>
</dbReference>
<keyword evidence="2" id="KW-0963">Cytoplasm</keyword>
<reference evidence="14 15" key="1">
    <citation type="journal article" date="2017" name="Nat. Ecol. Evol.">
        <title>Scallop genome provides insights into evolution of bilaterian karyotype and development.</title>
        <authorList>
            <person name="Wang S."/>
            <person name="Zhang J."/>
            <person name="Jiao W."/>
            <person name="Li J."/>
            <person name="Xun X."/>
            <person name="Sun Y."/>
            <person name="Guo X."/>
            <person name="Huan P."/>
            <person name="Dong B."/>
            <person name="Zhang L."/>
            <person name="Hu X."/>
            <person name="Sun X."/>
            <person name="Wang J."/>
            <person name="Zhao C."/>
            <person name="Wang Y."/>
            <person name="Wang D."/>
            <person name="Huang X."/>
            <person name="Wang R."/>
            <person name="Lv J."/>
            <person name="Li Y."/>
            <person name="Zhang Z."/>
            <person name="Liu B."/>
            <person name="Lu W."/>
            <person name="Hui Y."/>
            <person name="Liang J."/>
            <person name="Zhou Z."/>
            <person name="Hou R."/>
            <person name="Li X."/>
            <person name="Liu Y."/>
            <person name="Li H."/>
            <person name="Ning X."/>
            <person name="Lin Y."/>
            <person name="Zhao L."/>
            <person name="Xing Q."/>
            <person name="Dou J."/>
            <person name="Li Y."/>
            <person name="Mao J."/>
            <person name="Guo H."/>
            <person name="Dou H."/>
            <person name="Li T."/>
            <person name="Mu C."/>
            <person name="Jiang W."/>
            <person name="Fu Q."/>
            <person name="Fu X."/>
            <person name="Miao Y."/>
            <person name="Liu J."/>
            <person name="Yu Q."/>
            <person name="Li R."/>
            <person name="Liao H."/>
            <person name="Li X."/>
            <person name="Kong Y."/>
            <person name="Jiang Z."/>
            <person name="Chourrout D."/>
            <person name="Li R."/>
            <person name="Bao Z."/>
        </authorList>
    </citation>
    <scope>NUCLEOTIDE SEQUENCE [LARGE SCALE GENOMIC DNA]</scope>
    <source>
        <strain evidence="14 15">PY_sf001</strain>
    </source>
</reference>
<dbReference type="PRINTS" id="PR00380">
    <property type="entry name" value="KINESINHEAVY"/>
</dbReference>
<keyword evidence="3" id="KW-0597">Phosphoprotein</keyword>
<dbReference type="PROSITE" id="PS50195">
    <property type="entry name" value="PX"/>
    <property type="match status" value="1"/>
</dbReference>
<evidence type="ECO:0000256" key="3">
    <source>
        <dbReference type="ARBA" id="ARBA00022553"/>
    </source>
</evidence>
<evidence type="ECO:0000256" key="11">
    <source>
        <dbReference type="SAM" id="MobiDB-lite"/>
    </source>
</evidence>
<dbReference type="GO" id="GO:0035091">
    <property type="term" value="F:phosphatidylinositol binding"/>
    <property type="evidence" value="ECO:0007669"/>
    <property type="project" value="InterPro"/>
</dbReference>
<dbReference type="InterPro" id="IPR001752">
    <property type="entry name" value="Kinesin_motor_dom"/>
</dbReference>
<dbReference type="Proteomes" id="UP000242188">
    <property type="component" value="Unassembled WGS sequence"/>
</dbReference>
<dbReference type="CDD" id="cd22708">
    <property type="entry name" value="FHA_KIF16"/>
    <property type="match status" value="1"/>
</dbReference>
<dbReference type="PROSITE" id="PS00411">
    <property type="entry name" value="KINESIN_MOTOR_1"/>
    <property type="match status" value="1"/>
</dbReference>
<accession>A0A210QWK5</accession>
<dbReference type="Pfam" id="PF00498">
    <property type="entry name" value="FHA"/>
    <property type="match status" value="1"/>
</dbReference>
<evidence type="ECO:0000313" key="14">
    <source>
        <dbReference type="EMBL" id="OWF53130.1"/>
    </source>
</evidence>
<dbReference type="InterPro" id="IPR008984">
    <property type="entry name" value="SMAD_FHA_dom_sf"/>
</dbReference>
<evidence type="ECO:0000256" key="5">
    <source>
        <dbReference type="ARBA" id="ARBA00022840"/>
    </source>
</evidence>
<evidence type="ECO:0000256" key="2">
    <source>
        <dbReference type="ARBA" id="ARBA00022490"/>
    </source>
</evidence>
<feature type="compositionally biased region" description="Basic and acidic residues" evidence="11">
    <location>
        <begin position="683"/>
        <end position="694"/>
    </location>
</feature>
<dbReference type="GO" id="GO:0007018">
    <property type="term" value="P:microtubule-based movement"/>
    <property type="evidence" value="ECO:0007669"/>
    <property type="project" value="InterPro"/>
</dbReference>
<dbReference type="GO" id="GO:0005737">
    <property type="term" value="C:cytoplasm"/>
    <property type="evidence" value="ECO:0007669"/>
    <property type="project" value="UniProtKB-ARBA"/>
</dbReference>
<dbReference type="Pfam" id="PF00787">
    <property type="entry name" value="PX"/>
    <property type="match status" value="1"/>
</dbReference>
<dbReference type="InterPro" id="IPR036961">
    <property type="entry name" value="Kinesin_motor_dom_sf"/>
</dbReference>
<dbReference type="InterPro" id="IPR027417">
    <property type="entry name" value="P-loop_NTPase"/>
</dbReference>
<dbReference type="SMART" id="SM00312">
    <property type="entry name" value="PX"/>
    <property type="match status" value="1"/>
</dbReference>
<feature type="binding site" evidence="9">
    <location>
        <begin position="105"/>
        <end position="112"/>
    </location>
    <ligand>
        <name>ATP</name>
        <dbReference type="ChEBI" id="CHEBI:30616"/>
    </ligand>
</feature>
<dbReference type="InterPro" id="IPR001683">
    <property type="entry name" value="PX_dom"/>
</dbReference>
<dbReference type="SUPFAM" id="SSF49879">
    <property type="entry name" value="SMAD/FHA domain"/>
    <property type="match status" value="1"/>
</dbReference>
<protein>
    <submittedName>
        <fullName evidence="14">Kinesin-like protein KIF16B</fullName>
    </submittedName>
</protein>
<dbReference type="GO" id="GO:0005856">
    <property type="term" value="C:cytoskeleton"/>
    <property type="evidence" value="ECO:0007669"/>
    <property type="project" value="UniProtKB-SubCell"/>
</dbReference>
<dbReference type="CDD" id="cd01365">
    <property type="entry name" value="KISc_KIF1A_KIF1B"/>
    <property type="match status" value="1"/>
</dbReference>
<evidence type="ECO:0000256" key="4">
    <source>
        <dbReference type="ARBA" id="ARBA00022741"/>
    </source>
</evidence>
<dbReference type="PANTHER" id="PTHR47117">
    <property type="entry name" value="STAR-RELATED LIPID TRANSFER PROTEIN 9"/>
    <property type="match status" value="1"/>
</dbReference>
<proteinExistence type="inferred from homology"/>